<dbReference type="AlphaFoldDB" id="F9F345"/>
<comment type="caution">
    <text evidence="1">The sequence shown here is derived from an EMBL/GenBank/DDBJ whole genome shotgun (WGS) entry which is preliminary data.</text>
</comment>
<reference evidence="1" key="1">
    <citation type="journal article" date="2012" name="Mol. Plant Microbe Interact.">
        <title>A highly conserved effector in Fusarium oxysporum is required for full virulence on Arabidopsis.</title>
        <authorList>
            <person name="Thatcher L.F."/>
            <person name="Gardiner D.M."/>
            <person name="Kazan K."/>
            <person name="Manners J."/>
        </authorList>
    </citation>
    <scope>NUCLEOTIDE SEQUENCE [LARGE SCALE GENOMIC DNA]</scope>
    <source>
        <strain evidence="1">Fo5176</strain>
    </source>
</reference>
<name>F9F345_FUSOF</name>
<evidence type="ECO:0000313" key="1">
    <source>
        <dbReference type="EMBL" id="EGU88663.1"/>
    </source>
</evidence>
<protein>
    <submittedName>
        <fullName evidence="1">Uncharacterized protein</fullName>
    </submittedName>
</protein>
<accession>F9F345</accession>
<organism evidence="1">
    <name type="scientific">Fusarium oxysporum (strain Fo5176)</name>
    <name type="common">Fusarium vascular wilt</name>
    <dbReference type="NCBI Taxonomy" id="660025"/>
    <lineage>
        <taxon>Eukaryota</taxon>
        <taxon>Fungi</taxon>
        <taxon>Dikarya</taxon>
        <taxon>Ascomycota</taxon>
        <taxon>Pezizomycotina</taxon>
        <taxon>Sordariomycetes</taxon>
        <taxon>Hypocreomycetidae</taxon>
        <taxon>Hypocreales</taxon>
        <taxon>Nectriaceae</taxon>
        <taxon>Fusarium</taxon>
        <taxon>Fusarium oxysporum species complex</taxon>
    </lineage>
</organism>
<sequence>MFPGEVGDPRHRAVTPQQLLVFSGWDLYYTSLAENDLVKRFHRGKAWKMILPNLAFVPHGARLGGVLHNEKRLKAFHKEVTARHMCSYLASLTRALFQALAEGLAPKFQGVEEDRDTHAYRETSQFSLIK</sequence>
<proteinExistence type="predicted"/>
<gene>
    <name evidence="1" type="ORF">FOXB_00820</name>
</gene>
<dbReference type="EMBL" id="AFQF01000298">
    <property type="protein sequence ID" value="EGU88663.1"/>
    <property type="molecule type" value="Genomic_DNA"/>
</dbReference>